<dbReference type="PANTHER" id="PTHR11043">
    <property type="entry name" value="ZETA-COAT PROTEIN"/>
    <property type="match status" value="1"/>
</dbReference>
<evidence type="ECO:0000259" key="13">
    <source>
        <dbReference type="Pfam" id="PF01217"/>
    </source>
</evidence>
<evidence type="ECO:0000256" key="9">
    <source>
        <dbReference type="ARBA" id="ARBA00023136"/>
    </source>
</evidence>
<evidence type="ECO:0000256" key="8">
    <source>
        <dbReference type="ARBA" id="ARBA00023034"/>
    </source>
</evidence>
<evidence type="ECO:0000313" key="15">
    <source>
        <dbReference type="Proteomes" id="UP000036987"/>
    </source>
</evidence>
<dbReference type="GO" id="GO:0000139">
    <property type="term" value="C:Golgi membrane"/>
    <property type="evidence" value="ECO:0007669"/>
    <property type="project" value="UniProtKB-SubCell"/>
</dbReference>
<keyword evidence="5 12" id="KW-0963">Cytoplasm</keyword>
<evidence type="ECO:0000256" key="5">
    <source>
        <dbReference type="ARBA" id="ARBA00022490"/>
    </source>
</evidence>
<reference evidence="15" key="1">
    <citation type="journal article" date="2016" name="Nature">
        <title>The genome of the seagrass Zostera marina reveals angiosperm adaptation to the sea.</title>
        <authorList>
            <person name="Olsen J.L."/>
            <person name="Rouze P."/>
            <person name="Verhelst B."/>
            <person name="Lin Y.-C."/>
            <person name="Bayer T."/>
            <person name="Collen J."/>
            <person name="Dattolo E."/>
            <person name="De Paoli E."/>
            <person name="Dittami S."/>
            <person name="Maumus F."/>
            <person name="Michel G."/>
            <person name="Kersting A."/>
            <person name="Lauritano C."/>
            <person name="Lohaus R."/>
            <person name="Toepel M."/>
            <person name="Tonon T."/>
            <person name="Vanneste K."/>
            <person name="Amirebrahimi M."/>
            <person name="Brakel J."/>
            <person name="Bostroem C."/>
            <person name="Chovatia M."/>
            <person name="Grimwood J."/>
            <person name="Jenkins J.W."/>
            <person name="Jueterbock A."/>
            <person name="Mraz A."/>
            <person name="Stam W.T."/>
            <person name="Tice H."/>
            <person name="Bornberg-Bauer E."/>
            <person name="Green P.J."/>
            <person name="Pearson G.A."/>
            <person name="Procaccini G."/>
            <person name="Duarte C.M."/>
            <person name="Schmutz J."/>
            <person name="Reusch T.B.H."/>
            <person name="Van de Peer Y."/>
        </authorList>
    </citation>
    <scope>NUCLEOTIDE SEQUENCE [LARGE SCALE GENOMIC DNA]</scope>
    <source>
        <strain evidence="15">cv. Finnish</strain>
    </source>
</reference>
<dbReference type="Pfam" id="PF01217">
    <property type="entry name" value="Clat_adaptor_s"/>
    <property type="match status" value="1"/>
</dbReference>
<dbReference type="GO" id="GO:0006891">
    <property type="term" value="P:intra-Golgi vesicle-mediated transport"/>
    <property type="evidence" value="ECO:0000318"/>
    <property type="project" value="GO_Central"/>
</dbReference>
<comment type="subcellular location">
    <subcellularLocation>
        <location evidence="12">Cytoplasm</location>
    </subcellularLocation>
    <subcellularLocation>
        <location evidence="1 12">Golgi apparatus membrane</location>
        <topology evidence="1 12">Peripheral membrane protein</topology>
        <orientation evidence="1 12">Cytoplasmic side</orientation>
    </subcellularLocation>
    <subcellularLocation>
        <location evidence="12">Cytoplasmic vesicle</location>
        <location evidence="12">COPI-coated vesicle membrane</location>
        <topology evidence="12">Peripheral membrane protein</topology>
        <orientation evidence="12">Cytoplasmic side</orientation>
    </subcellularLocation>
</comment>
<evidence type="ECO:0000256" key="7">
    <source>
        <dbReference type="ARBA" id="ARBA00022927"/>
    </source>
</evidence>
<dbReference type="GO" id="GO:0030126">
    <property type="term" value="C:COPI vesicle coat"/>
    <property type="evidence" value="ECO:0000318"/>
    <property type="project" value="GO_Central"/>
</dbReference>
<gene>
    <name evidence="14" type="ORF">ZOSMA_127G00320</name>
</gene>
<sequence length="177" mass="19574">MDSCPLIKNILLLDSEGKRLAVKYYSSDWPTHSAKLAFEESLFAKTQATNARTEAEIAMFGGNIIVYKFIEDLHFFVTGDVEENELILLTVLQCFSDAVALLLRNIVDKITALENMDLILLCLDEIVDEGIVLETEASVIVEKVGGNSFDGMTSLTDQTLSQAIATAKEHLTRSLLK</sequence>
<evidence type="ECO:0000313" key="14">
    <source>
        <dbReference type="EMBL" id="KMZ74511.1"/>
    </source>
</evidence>
<dbReference type="AlphaFoldDB" id="A0A0K9PZQ6"/>
<accession>A0A0K9PZQ6</accession>
<dbReference type="Gene3D" id="3.30.450.60">
    <property type="match status" value="1"/>
</dbReference>
<evidence type="ECO:0000256" key="2">
    <source>
        <dbReference type="ARBA" id="ARBA00006972"/>
    </source>
</evidence>
<evidence type="ECO:0000256" key="11">
    <source>
        <dbReference type="ARBA" id="ARBA00045555"/>
    </source>
</evidence>
<dbReference type="SUPFAM" id="SSF64356">
    <property type="entry name" value="SNARE-like"/>
    <property type="match status" value="1"/>
</dbReference>
<name>A0A0K9PZQ6_ZOSMR</name>
<keyword evidence="4 12" id="KW-0813">Transport</keyword>
<keyword evidence="9 12" id="KW-0472">Membrane</keyword>
<evidence type="ECO:0000256" key="10">
    <source>
        <dbReference type="ARBA" id="ARBA00023329"/>
    </source>
</evidence>
<evidence type="ECO:0000256" key="4">
    <source>
        <dbReference type="ARBA" id="ARBA00022448"/>
    </source>
</evidence>
<organism evidence="14 15">
    <name type="scientific">Zostera marina</name>
    <name type="common">Eelgrass</name>
    <dbReference type="NCBI Taxonomy" id="29655"/>
    <lineage>
        <taxon>Eukaryota</taxon>
        <taxon>Viridiplantae</taxon>
        <taxon>Streptophyta</taxon>
        <taxon>Embryophyta</taxon>
        <taxon>Tracheophyta</taxon>
        <taxon>Spermatophyta</taxon>
        <taxon>Magnoliopsida</taxon>
        <taxon>Liliopsida</taxon>
        <taxon>Zosteraceae</taxon>
        <taxon>Zostera</taxon>
    </lineage>
</organism>
<evidence type="ECO:0000256" key="3">
    <source>
        <dbReference type="ARBA" id="ARBA00011775"/>
    </source>
</evidence>
<dbReference type="STRING" id="29655.A0A0K9PZQ6"/>
<protein>
    <recommendedName>
        <fullName evidence="12">Coatomer subunit zeta</fullName>
    </recommendedName>
</protein>
<comment type="subunit">
    <text evidence="3 12">Oligomeric complex that consists of at least the alpha, beta, beta', gamma, delta, epsilon and zeta subunits.</text>
</comment>
<keyword evidence="10 12" id="KW-0968">Cytoplasmic vesicle</keyword>
<comment type="similarity">
    <text evidence="2 12">Belongs to the adaptor complexes small subunit family.</text>
</comment>
<dbReference type="FunFam" id="3.30.450.60:FF:000014">
    <property type="entry name" value="Coatomer subunit zeta-2"/>
    <property type="match status" value="1"/>
</dbReference>
<comment type="function">
    <text evidence="11">The coatomer is a cytosolic protein complex that binds to dilysine motifs and reversibly associates with Golgi non-clathrin-coated vesicles, which further mediate biosynthetic protein transport from the ER, via the Golgi up to the trans Golgi network. Coatomer complex is required for budding from Golgi membranes, and is essential for the retrograde Golgi-to-ER transport of dilysine-tagged proteins. The zeta subunit may be involved in regulating the coat assembly and, hence, the rate of biosynthetic protein transport due to its association-dissociation properties with the coatomer complex.</text>
</comment>
<dbReference type="InterPro" id="IPR022775">
    <property type="entry name" value="AP_mu_sigma_su"/>
</dbReference>
<dbReference type="PANTHER" id="PTHR11043:SF0">
    <property type="entry name" value="COATOMER SUBUNIT ZETA"/>
    <property type="match status" value="1"/>
</dbReference>
<dbReference type="EMBL" id="LFYR01000304">
    <property type="protein sequence ID" value="KMZ74511.1"/>
    <property type="molecule type" value="Genomic_DNA"/>
</dbReference>
<dbReference type="InterPro" id="IPR039652">
    <property type="entry name" value="Coatomer_zeta"/>
</dbReference>
<keyword evidence="8 12" id="KW-0333">Golgi apparatus</keyword>
<keyword evidence="6 12" id="KW-0931">ER-Golgi transport</keyword>
<dbReference type="OrthoDB" id="10249988at2759"/>
<evidence type="ECO:0000256" key="1">
    <source>
        <dbReference type="ARBA" id="ARBA00004255"/>
    </source>
</evidence>
<dbReference type="GO" id="GO:0006886">
    <property type="term" value="P:intracellular protein transport"/>
    <property type="evidence" value="ECO:0000318"/>
    <property type="project" value="GO_Central"/>
</dbReference>
<dbReference type="GO" id="GO:0006890">
    <property type="term" value="P:retrograde vesicle-mediated transport, Golgi to endoplasmic reticulum"/>
    <property type="evidence" value="ECO:0000318"/>
    <property type="project" value="GO_Central"/>
</dbReference>
<proteinExistence type="inferred from homology"/>
<dbReference type="Proteomes" id="UP000036987">
    <property type="component" value="Unassembled WGS sequence"/>
</dbReference>
<evidence type="ECO:0000256" key="12">
    <source>
        <dbReference type="RuleBase" id="RU366053"/>
    </source>
</evidence>
<dbReference type="InterPro" id="IPR011012">
    <property type="entry name" value="Longin-like_dom_sf"/>
</dbReference>
<dbReference type="CDD" id="cd14829">
    <property type="entry name" value="Zeta-COP"/>
    <property type="match status" value="1"/>
</dbReference>
<keyword evidence="7 12" id="KW-0653">Protein transport</keyword>
<keyword evidence="15" id="KW-1185">Reference proteome</keyword>
<dbReference type="OMA" id="VATHTIC"/>
<comment type="caution">
    <text evidence="14">The sequence shown here is derived from an EMBL/GenBank/DDBJ whole genome shotgun (WGS) entry which is preliminary data.</text>
</comment>
<feature type="domain" description="AP complex mu/sigma subunit" evidence="13">
    <location>
        <begin position="7"/>
        <end position="144"/>
    </location>
</feature>
<evidence type="ECO:0000256" key="6">
    <source>
        <dbReference type="ARBA" id="ARBA00022892"/>
    </source>
</evidence>